<protein>
    <submittedName>
        <fullName evidence="1">DUF6151 family protein</fullName>
    </submittedName>
</protein>
<dbReference type="Proteomes" id="UP001150924">
    <property type="component" value="Unassembled WGS sequence"/>
</dbReference>
<organism evidence="1 2">
    <name type="scientific">Nannocystis pusilla</name>
    <dbReference type="NCBI Taxonomy" id="889268"/>
    <lineage>
        <taxon>Bacteria</taxon>
        <taxon>Pseudomonadati</taxon>
        <taxon>Myxococcota</taxon>
        <taxon>Polyangia</taxon>
        <taxon>Nannocystales</taxon>
        <taxon>Nannocystaceae</taxon>
        <taxon>Nannocystis</taxon>
    </lineage>
</organism>
<accession>A0A9X3EMH8</accession>
<dbReference type="RefSeq" id="WP_267767754.1">
    <property type="nucleotide sequence ID" value="NZ_JAPNKE010000002.1"/>
</dbReference>
<dbReference type="Gene3D" id="3.90.1590.10">
    <property type="entry name" value="glutathione-dependent formaldehyde- activating enzyme (gfa)"/>
    <property type="match status" value="1"/>
</dbReference>
<dbReference type="InterPro" id="IPR046149">
    <property type="entry name" value="DUF6151"/>
</dbReference>
<evidence type="ECO:0000313" key="1">
    <source>
        <dbReference type="EMBL" id="MCY1005874.1"/>
    </source>
</evidence>
<reference evidence="1" key="1">
    <citation type="submission" date="2022-11" db="EMBL/GenBank/DDBJ databases">
        <title>Minimal conservation of predation-associated metabolite biosynthetic gene clusters underscores biosynthetic potential of Myxococcota including descriptions for ten novel species: Archangium lansinium sp. nov., Myxococcus landrumus sp. nov., Nannocystis bai.</title>
        <authorList>
            <person name="Ahearne A."/>
            <person name="Stevens C."/>
            <person name="Phillips K."/>
        </authorList>
    </citation>
    <scope>NUCLEOTIDE SEQUENCE</scope>
    <source>
        <strain evidence="1">Na p29</strain>
    </source>
</reference>
<name>A0A9X3EMH8_9BACT</name>
<gene>
    <name evidence="1" type="ORF">OV079_09895</name>
</gene>
<comment type="caution">
    <text evidence="1">The sequence shown here is derived from an EMBL/GenBank/DDBJ whole genome shotgun (WGS) entry which is preliminary data.</text>
</comment>
<sequence length="236" mass="25355">MSETLELKCRCGAVRGLLSEASPRSGIHAVCYCRDCQAFARWLGGEGLLDAAGGTEIFQTTPAQITLHTGQEHLRCLRLSENGLHRWYVDCCRTPVANTTGSSRVPFAGLLVPFVAVDAPTRERVLGPVVARLFGRDATGPTPPGTPEKMAVTAIPRVLWLMGRGLVHRRAQPSPFFAPWAKLPRVTPQVLAPEERAALGPVWRAVPRGMSAGACACGHAQGDMLVQSCPIGQLSR</sequence>
<evidence type="ECO:0000313" key="2">
    <source>
        <dbReference type="Proteomes" id="UP001150924"/>
    </source>
</evidence>
<dbReference type="EMBL" id="JAPNKE010000002">
    <property type="protein sequence ID" value="MCY1005874.1"/>
    <property type="molecule type" value="Genomic_DNA"/>
</dbReference>
<dbReference type="Pfam" id="PF19648">
    <property type="entry name" value="DUF6151"/>
    <property type="match status" value="1"/>
</dbReference>
<keyword evidence="2" id="KW-1185">Reference proteome</keyword>
<dbReference type="AlphaFoldDB" id="A0A9X3EMH8"/>
<proteinExistence type="predicted"/>